<proteinExistence type="predicted"/>
<evidence type="ECO:0000313" key="1">
    <source>
        <dbReference type="EMBL" id="MBX01625.1"/>
    </source>
</evidence>
<protein>
    <submittedName>
        <fullName evidence="1">Uncharacterized protein</fullName>
    </submittedName>
</protein>
<dbReference type="EMBL" id="GGEC01021141">
    <property type="protein sequence ID" value="MBX01625.1"/>
    <property type="molecule type" value="Transcribed_RNA"/>
</dbReference>
<accession>A0A2P2K7C2</accession>
<reference evidence="1" key="1">
    <citation type="submission" date="2018-02" db="EMBL/GenBank/DDBJ databases">
        <title>Rhizophora mucronata_Transcriptome.</title>
        <authorList>
            <person name="Meera S.P."/>
            <person name="Sreeshan A."/>
            <person name="Augustine A."/>
        </authorList>
    </citation>
    <scope>NUCLEOTIDE SEQUENCE</scope>
    <source>
        <tissue evidence="1">Leaf</tissue>
    </source>
</reference>
<sequence length="24" mass="2735">MVALIDFCINRLISGSYGYYSFVC</sequence>
<organism evidence="1">
    <name type="scientific">Rhizophora mucronata</name>
    <name type="common">Asiatic mangrove</name>
    <dbReference type="NCBI Taxonomy" id="61149"/>
    <lineage>
        <taxon>Eukaryota</taxon>
        <taxon>Viridiplantae</taxon>
        <taxon>Streptophyta</taxon>
        <taxon>Embryophyta</taxon>
        <taxon>Tracheophyta</taxon>
        <taxon>Spermatophyta</taxon>
        <taxon>Magnoliopsida</taxon>
        <taxon>eudicotyledons</taxon>
        <taxon>Gunneridae</taxon>
        <taxon>Pentapetalae</taxon>
        <taxon>rosids</taxon>
        <taxon>fabids</taxon>
        <taxon>Malpighiales</taxon>
        <taxon>Rhizophoraceae</taxon>
        <taxon>Rhizophora</taxon>
    </lineage>
</organism>
<name>A0A2P2K7C2_RHIMU</name>
<dbReference type="AlphaFoldDB" id="A0A2P2K7C2"/>